<dbReference type="KEGG" id="mdu:MDUV_40710"/>
<organism evidence="1 2">
    <name type="scientific">Mycolicibacterium duvalii</name>
    <dbReference type="NCBI Taxonomy" id="39688"/>
    <lineage>
        <taxon>Bacteria</taxon>
        <taxon>Bacillati</taxon>
        <taxon>Actinomycetota</taxon>
        <taxon>Actinomycetes</taxon>
        <taxon>Mycobacteriales</taxon>
        <taxon>Mycobacteriaceae</taxon>
        <taxon>Mycolicibacterium</taxon>
    </lineage>
</organism>
<evidence type="ECO:0000313" key="2">
    <source>
        <dbReference type="Proteomes" id="UP000467006"/>
    </source>
</evidence>
<gene>
    <name evidence="1" type="ORF">MDUV_40710</name>
</gene>
<dbReference type="RefSeq" id="WP_098000357.1">
    <property type="nucleotide sequence ID" value="NZ_AP022563.1"/>
</dbReference>
<accession>A0A7I7K6V9</accession>
<protein>
    <submittedName>
        <fullName evidence="1">Uncharacterized protein</fullName>
    </submittedName>
</protein>
<keyword evidence="2" id="KW-1185">Reference proteome</keyword>
<reference evidence="1 2" key="1">
    <citation type="journal article" date="2019" name="Emerg. Microbes Infect.">
        <title>Comprehensive subspecies identification of 175 nontuberculous mycobacteria species based on 7547 genomic profiles.</title>
        <authorList>
            <person name="Matsumoto Y."/>
            <person name="Kinjo T."/>
            <person name="Motooka D."/>
            <person name="Nabeya D."/>
            <person name="Jung N."/>
            <person name="Uechi K."/>
            <person name="Horii T."/>
            <person name="Iida T."/>
            <person name="Fujita J."/>
            <person name="Nakamura S."/>
        </authorList>
    </citation>
    <scope>NUCLEOTIDE SEQUENCE [LARGE SCALE GENOMIC DNA]</scope>
    <source>
        <strain evidence="1 2">JCM 6396</strain>
    </source>
</reference>
<sequence length="83" mass="9344">MRTAVRRILSRRLSVADVIEIGMWLTIPYLIIGLVWAFFAVEDVRHLENLLTTRLPAGANMAAYLLVTALWPVYLMVPSVCTA</sequence>
<dbReference type="EMBL" id="AP022563">
    <property type="protein sequence ID" value="BBX19211.1"/>
    <property type="molecule type" value="Genomic_DNA"/>
</dbReference>
<dbReference type="AlphaFoldDB" id="A0A7I7K6V9"/>
<dbReference type="OrthoDB" id="4743695at2"/>
<dbReference type="Proteomes" id="UP000467006">
    <property type="component" value="Chromosome"/>
</dbReference>
<name>A0A7I7K6V9_9MYCO</name>
<proteinExistence type="predicted"/>
<evidence type="ECO:0000313" key="1">
    <source>
        <dbReference type="EMBL" id="BBX19211.1"/>
    </source>
</evidence>